<name>A0A7X3FTU7_9HYPH</name>
<gene>
    <name evidence="10" type="ORF">GO014_16245</name>
</gene>
<dbReference type="EMBL" id="WQRF01000007">
    <property type="protein sequence ID" value="MVT00577.1"/>
    <property type="molecule type" value="Genomic_DNA"/>
</dbReference>
<dbReference type="GO" id="GO:0006508">
    <property type="term" value="P:proteolysis"/>
    <property type="evidence" value="ECO:0007669"/>
    <property type="project" value="UniProtKB-KW"/>
</dbReference>
<evidence type="ECO:0000313" key="11">
    <source>
        <dbReference type="Proteomes" id="UP000438106"/>
    </source>
</evidence>
<dbReference type="InterPro" id="IPR036590">
    <property type="entry name" value="SRAP-like"/>
</dbReference>
<keyword evidence="5" id="KW-0190">Covalent protein-DNA linkage</keyword>
<evidence type="ECO:0000256" key="5">
    <source>
        <dbReference type="ARBA" id="ARBA00023124"/>
    </source>
</evidence>
<evidence type="ECO:0000256" key="1">
    <source>
        <dbReference type="ARBA" id="ARBA00008136"/>
    </source>
</evidence>
<dbReference type="AlphaFoldDB" id="A0A7X3FTU7"/>
<dbReference type="SUPFAM" id="SSF143081">
    <property type="entry name" value="BB1717-like"/>
    <property type="match status" value="1"/>
</dbReference>
<evidence type="ECO:0000256" key="3">
    <source>
        <dbReference type="ARBA" id="ARBA00022763"/>
    </source>
</evidence>
<dbReference type="Gene3D" id="3.90.1680.10">
    <property type="entry name" value="SOS response associated peptidase-like"/>
    <property type="match status" value="1"/>
</dbReference>
<keyword evidence="2 8" id="KW-0645">Protease</keyword>
<dbReference type="EC" id="3.4.-.-" evidence="8"/>
<dbReference type="RefSeq" id="WP_157291383.1">
    <property type="nucleotide sequence ID" value="NZ_WQRF01000007.1"/>
</dbReference>
<dbReference type="PANTHER" id="PTHR13604:SF0">
    <property type="entry name" value="ABASIC SITE PROCESSING PROTEIN HMCES"/>
    <property type="match status" value="1"/>
</dbReference>
<keyword evidence="11" id="KW-1185">Reference proteome</keyword>
<evidence type="ECO:0000256" key="6">
    <source>
        <dbReference type="ARBA" id="ARBA00023125"/>
    </source>
</evidence>
<evidence type="ECO:0000256" key="8">
    <source>
        <dbReference type="RuleBase" id="RU364100"/>
    </source>
</evidence>
<keyword evidence="7" id="KW-0456">Lyase</keyword>
<feature type="region of interest" description="Disordered" evidence="9">
    <location>
        <begin position="209"/>
        <end position="250"/>
    </location>
</feature>
<keyword evidence="3" id="KW-0227">DNA damage</keyword>
<dbReference type="PANTHER" id="PTHR13604">
    <property type="entry name" value="DC12-RELATED"/>
    <property type="match status" value="1"/>
</dbReference>
<keyword evidence="6" id="KW-0238">DNA-binding</keyword>
<feature type="compositionally biased region" description="Gly residues" evidence="9">
    <location>
        <begin position="241"/>
        <end position="250"/>
    </location>
</feature>
<evidence type="ECO:0000256" key="9">
    <source>
        <dbReference type="SAM" id="MobiDB-lite"/>
    </source>
</evidence>
<comment type="caution">
    <text evidence="10">The sequence shown here is derived from an EMBL/GenBank/DDBJ whole genome shotgun (WGS) entry which is preliminary data.</text>
</comment>
<dbReference type="GO" id="GO:0008233">
    <property type="term" value="F:peptidase activity"/>
    <property type="evidence" value="ECO:0007669"/>
    <property type="project" value="UniProtKB-KW"/>
</dbReference>
<evidence type="ECO:0000256" key="4">
    <source>
        <dbReference type="ARBA" id="ARBA00022801"/>
    </source>
</evidence>
<evidence type="ECO:0000256" key="7">
    <source>
        <dbReference type="ARBA" id="ARBA00023239"/>
    </source>
</evidence>
<comment type="similarity">
    <text evidence="1 8">Belongs to the SOS response-associated peptidase family.</text>
</comment>
<evidence type="ECO:0000256" key="2">
    <source>
        <dbReference type="ARBA" id="ARBA00022670"/>
    </source>
</evidence>
<accession>A0A7X3FTU7</accession>
<dbReference type="GO" id="GO:0106300">
    <property type="term" value="P:protein-DNA covalent cross-linking repair"/>
    <property type="evidence" value="ECO:0007669"/>
    <property type="project" value="InterPro"/>
</dbReference>
<dbReference type="InterPro" id="IPR003738">
    <property type="entry name" value="SRAP"/>
</dbReference>
<organism evidence="10 11">
    <name type="scientific">Devosia marina</name>
    <dbReference type="NCBI Taxonomy" id="2683198"/>
    <lineage>
        <taxon>Bacteria</taxon>
        <taxon>Pseudomonadati</taxon>
        <taxon>Pseudomonadota</taxon>
        <taxon>Alphaproteobacteria</taxon>
        <taxon>Hyphomicrobiales</taxon>
        <taxon>Devosiaceae</taxon>
        <taxon>Devosia</taxon>
    </lineage>
</organism>
<dbReference type="Pfam" id="PF02586">
    <property type="entry name" value="SRAP"/>
    <property type="match status" value="1"/>
</dbReference>
<dbReference type="Proteomes" id="UP000438106">
    <property type="component" value="Unassembled WGS sequence"/>
</dbReference>
<reference evidence="10 11" key="1">
    <citation type="submission" date="2019-12" db="EMBL/GenBank/DDBJ databases">
        <title>Devosia maris sp. nov., isolated from the deep seawater.</title>
        <authorList>
            <person name="Liu Y."/>
        </authorList>
    </citation>
    <scope>NUCLEOTIDE SEQUENCE [LARGE SCALE GENOMIC DNA]</scope>
    <source>
        <strain evidence="10 11">L53-10-65</strain>
    </source>
</reference>
<sequence>MCGRYASTLPPEMMEELFKLLNSVETVPRYNIAPTQPVVAIWEAEARREAHLARWGFVPHWVKDPRDFPLLVNARAESMAEKPAFRDRVKHGRCLVPASGYYEWHTGPDKKKQPYYITRADGQPMALAGLYSVWMGPNGEEFDTVATITVAANTQLSPIHDRMPAILLDEAAQDAWLNLREVGADQATQMALPLEDGVLKFHPVSTRVNSARDDDPGLIDPVDLANPEPSWMPKPKPKKAAGGGGQMDLF</sequence>
<dbReference type="GO" id="GO:0003697">
    <property type="term" value="F:single-stranded DNA binding"/>
    <property type="evidence" value="ECO:0007669"/>
    <property type="project" value="InterPro"/>
</dbReference>
<protein>
    <recommendedName>
        <fullName evidence="8">Abasic site processing protein</fullName>
        <ecNumber evidence="8">3.4.-.-</ecNumber>
    </recommendedName>
</protein>
<evidence type="ECO:0000313" key="10">
    <source>
        <dbReference type="EMBL" id="MVT00577.1"/>
    </source>
</evidence>
<keyword evidence="4 8" id="KW-0378">Hydrolase</keyword>
<proteinExistence type="inferred from homology"/>
<dbReference type="GO" id="GO:0016829">
    <property type="term" value="F:lyase activity"/>
    <property type="evidence" value="ECO:0007669"/>
    <property type="project" value="UniProtKB-KW"/>
</dbReference>